<protein>
    <submittedName>
        <fullName evidence="1">Uncharacterized protein</fullName>
    </submittedName>
</protein>
<sequence>MEQQNGGKQVESDEDDGGFTMEFRIEVVDDIEAQVEEMMRLGALGYFKEARQLSQSIAPAHQQTFEVLFEQLRLMLDQGAYTDLIARAESHPKDLCTAEQSDLISLMIAIAHASMSRGEESQASNVLSEDHVIDPSVLCVQLRVQLRSGSWRMEELLEKVLSLRLWFLRQTHGSPPVTALEESTCDCLFDEAFLLVEQEQVWAARMIFQIACLHMLYAYAFLETPYRWKTVTDTLKRIGDIANCAFESRLTKMIMAQTALEAPVLRRYTSSRGSPANAETNAAWEIFESIQTNLALAYPGEDYGPRNTVRRRLTHLLDQLTFSIDLGSKAEAMVTLEEIKALQTESDLCDDRAMHDILDSFASSIGLEAVRD</sequence>
<name>A0A3M7CU88_HORWE</name>
<accession>A0A3M7CU88</accession>
<evidence type="ECO:0000313" key="2">
    <source>
        <dbReference type="Proteomes" id="UP000270230"/>
    </source>
</evidence>
<organism evidence="1 2">
    <name type="scientific">Hortaea werneckii</name>
    <name type="common">Black yeast</name>
    <name type="synonym">Cladosporium werneckii</name>
    <dbReference type="NCBI Taxonomy" id="91943"/>
    <lineage>
        <taxon>Eukaryota</taxon>
        <taxon>Fungi</taxon>
        <taxon>Dikarya</taxon>
        <taxon>Ascomycota</taxon>
        <taxon>Pezizomycotina</taxon>
        <taxon>Dothideomycetes</taxon>
        <taxon>Dothideomycetidae</taxon>
        <taxon>Mycosphaerellales</taxon>
        <taxon>Teratosphaeriaceae</taxon>
        <taxon>Hortaea</taxon>
    </lineage>
</organism>
<dbReference type="Proteomes" id="UP000270230">
    <property type="component" value="Unassembled WGS sequence"/>
</dbReference>
<comment type="caution">
    <text evidence="1">The sequence shown here is derived from an EMBL/GenBank/DDBJ whole genome shotgun (WGS) entry which is preliminary data.</text>
</comment>
<dbReference type="VEuPathDB" id="FungiDB:BTJ68_13355"/>
<dbReference type="OrthoDB" id="3861502at2759"/>
<evidence type="ECO:0000313" key="1">
    <source>
        <dbReference type="EMBL" id="RMY55237.1"/>
    </source>
</evidence>
<proteinExistence type="predicted"/>
<gene>
    <name evidence="1" type="ORF">D0865_04288</name>
</gene>
<reference evidence="1 2" key="1">
    <citation type="journal article" date="2018" name="BMC Genomics">
        <title>Genomic evidence for intraspecific hybridization in a clonal and extremely halotolerant yeast.</title>
        <authorList>
            <person name="Gostincar C."/>
            <person name="Stajich J.E."/>
            <person name="Zupancic J."/>
            <person name="Zalar P."/>
            <person name="Gunde-Cimerman N."/>
        </authorList>
    </citation>
    <scope>NUCLEOTIDE SEQUENCE [LARGE SCALE GENOMIC DNA]</scope>
    <source>
        <strain evidence="1 2">EXF-151</strain>
    </source>
</reference>
<dbReference type="EMBL" id="QWIN01000259">
    <property type="protein sequence ID" value="RMY55237.1"/>
    <property type="molecule type" value="Genomic_DNA"/>
</dbReference>
<dbReference type="AlphaFoldDB" id="A0A3M7CU88"/>